<keyword evidence="3" id="KW-1185">Reference proteome</keyword>
<name>A0A7J9SJC3_9EURY</name>
<evidence type="ECO:0000256" key="1">
    <source>
        <dbReference type="SAM" id="Phobius"/>
    </source>
</evidence>
<evidence type="ECO:0000313" key="2">
    <source>
        <dbReference type="EMBL" id="MBB6647025.1"/>
    </source>
</evidence>
<reference evidence="2 3" key="1">
    <citation type="submission" date="2020-08" db="EMBL/GenBank/DDBJ databases">
        <authorList>
            <person name="Seo M.-J."/>
        </authorList>
    </citation>
    <scope>NUCLEOTIDE SEQUENCE [LARGE SCALE GENOMIC DNA]</scope>
    <source>
        <strain evidence="2 3">MBLA0160</strain>
    </source>
</reference>
<keyword evidence="1" id="KW-0812">Transmembrane</keyword>
<feature type="transmembrane region" description="Helical" evidence="1">
    <location>
        <begin position="314"/>
        <end position="341"/>
    </location>
</feature>
<gene>
    <name evidence="2" type="ORF">H5V44_12140</name>
</gene>
<accession>A0A7J9SJC3</accession>
<dbReference type="GO" id="GO:0016787">
    <property type="term" value="F:hydrolase activity"/>
    <property type="evidence" value="ECO:0007669"/>
    <property type="project" value="UniProtKB-KW"/>
</dbReference>
<keyword evidence="2" id="KW-0378">Hydrolase</keyword>
<dbReference type="AlphaFoldDB" id="A0A7J9SJC3"/>
<dbReference type="EMBL" id="JACKXD010000004">
    <property type="protein sequence ID" value="MBB6647025.1"/>
    <property type="molecule type" value="Genomic_DNA"/>
</dbReference>
<sequence length="342" mass="33885">MFVGHEFLAFALAGWGALQVGCSDRTALHAGVVAAVAALLPDLDVVYAVGTYAVAVAGGAPLGWDAFWGVANATHRVVTHTLPTGGVATLWLAAAVAVGRRRSPGADRGRSGSTAAVTLAGAAAAGAALLLAGFRAAVSPSAAVVAAGFLACVAAAGWVLAARVGLSTMGVTAAAGVGFLSHPFGDVFLAAPPPLFSPFEPVVWAGRVSLAADPTLDLLGVLAVELLAVWLGVAAFTRVAGDRMGHIDRLRDAFDRRAAAGLAYAPAAVVLPRPTIVDAHVLGATVVPLAAVVGVWAGYASFRRDGGATAGRVGAAVAGFLAGLAALTLAGVAYTVAYVVAI</sequence>
<keyword evidence="1" id="KW-1133">Transmembrane helix</keyword>
<feature type="transmembrane region" description="Helical" evidence="1">
    <location>
        <begin position="173"/>
        <end position="196"/>
    </location>
</feature>
<dbReference type="RefSeq" id="WP_185193401.1">
    <property type="nucleotide sequence ID" value="NZ_JACKXD010000004.1"/>
</dbReference>
<feature type="transmembrane region" description="Helical" evidence="1">
    <location>
        <begin position="282"/>
        <end position="302"/>
    </location>
</feature>
<proteinExistence type="predicted"/>
<organism evidence="2 3">
    <name type="scientific">Halobellus ruber</name>
    <dbReference type="NCBI Taxonomy" id="2761102"/>
    <lineage>
        <taxon>Archaea</taxon>
        <taxon>Methanobacteriati</taxon>
        <taxon>Methanobacteriota</taxon>
        <taxon>Stenosarchaea group</taxon>
        <taxon>Halobacteria</taxon>
        <taxon>Halobacteriales</taxon>
        <taxon>Haloferacaceae</taxon>
        <taxon>Halobellus</taxon>
    </lineage>
</organism>
<feature type="transmembrane region" description="Helical" evidence="1">
    <location>
        <begin position="216"/>
        <end position="237"/>
    </location>
</feature>
<comment type="caution">
    <text evidence="2">The sequence shown here is derived from an EMBL/GenBank/DDBJ whole genome shotgun (WGS) entry which is preliminary data.</text>
</comment>
<feature type="transmembrane region" description="Helical" evidence="1">
    <location>
        <begin position="140"/>
        <end position="161"/>
    </location>
</feature>
<keyword evidence="1" id="KW-0472">Membrane</keyword>
<dbReference type="Proteomes" id="UP000546257">
    <property type="component" value="Unassembled WGS sequence"/>
</dbReference>
<feature type="transmembrane region" description="Helical" evidence="1">
    <location>
        <begin position="111"/>
        <end position="134"/>
    </location>
</feature>
<evidence type="ECO:0000313" key="3">
    <source>
        <dbReference type="Proteomes" id="UP000546257"/>
    </source>
</evidence>
<feature type="transmembrane region" description="Helical" evidence="1">
    <location>
        <begin position="258"/>
        <end position="276"/>
    </location>
</feature>
<protein>
    <submittedName>
        <fullName evidence="2">Hydrolase</fullName>
    </submittedName>
</protein>
<feature type="transmembrane region" description="Helical" evidence="1">
    <location>
        <begin position="77"/>
        <end position="99"/>
    </location>
</feature>